<protein>
    <submittedName>
        <fullName evidence="5">GntR family transcriptional regulator</fullName>
    </submittedName>
</protein>
<sequence length="232" mass="26956">MKERSSDLIEKALISSILTGEYKPGESMLSERDLATSFSVGRPTIREVLQRLERDGWITIRKNSPAIVNEYWKQGNLMTIVNILKASPEIPDQFIEYVLELRISLTPTYTKDAITQHPVKVIALFTNLDELEDDASSFASFDWHLQQGLAKLSSNPIYLLILNSFKDVYLRLGEKYFQEASHREASRKFYDDFLQALFEKDVEGTERLSLEMMKRSLELWKTKKSRSDQYEE</sequence>
<dbReference type="InterPro" id="IPR000524">
    <property type="entry name" value="Tscrpt_reg_HTH_GntR"/>
</dbReference>
<dbReference type="GO" id="GO:0003677">
    <property type="term" value="F:DNA binding"/>
    <property type="evidence" value="ECO:0007669"/>
    <property type="project" value="UniProtKB-KW"/>
</dbReference>
<dbReference type="Gene3D" id="1.20.120.530">
    <property type="entry name" value="GntR ligand-binding domain-like"/>
    <property type="match status" value="1"/>
</dbReference>
<dbReference type="PRINTS" id="PR00035">
    <property type="entry name" value="HTHGNTR"/>
</dbReference>
<dbReference type="Gene3D" id="1.10.10.10">
    <property type="entry name" value="Winged helix-like DNA-binding domain superfamily/Winged helix DNA-binding domain"/>
    <property type="match status" value="1"/>
</dbReference>
<dbReference type="SUPFAM" id="SSF46785">
    <property type="entry name" value="Winged helix' DNA-binding domain"/>
    <property type="match status" value="1"/>
</dbReference>
<comment type="caution">
    <text evidence="5">The sequence shown here is derived from an EMBL/GenBank/DDBJ whole genome shotgun (WGS) entry which is preliminary data.</text>
</comment>
<keyword evidence="2" id="KW-0238">DNA-binding</keyword>
<keyword evidence="1" id="KW-0805">Transcription regulation</keyword>
<keyword evidence="6" id="KW-1185">Reference proteome</keyword>
<evidence type="ECO:0000256" key="3">
    <source>
        <dbReference type="ARBA" id="ARBA00023163"/>
    </source>
</evidence>
<gene>
    <name evidence="5" type="ORF">DS745_23295</name>
</gene>
<evidence type="ECO:0000313" key="5">
    <source>
        <dbReference type="EMBL" id="RXI96628.1"/>
    </source>
</evidence>
<dbReference type="RefSeq" id="WP_129080599.1">
    <property type="nucleotide sequence ID" value="NZ_QOUX01000047.1"/>
</dbReference>
<dbReference type="InterPro" id="IPR028374">
    <property type="entry name" value="FadR_C"/>
</dbReference>
<evidence type="ECO:0000259" key="4">
    <source>
        <dbReference type="PROSITE" id="PS50949"/>
    </source>
</evidence>
<dbReference type="PANTHER" id="PTHR43537">
    <property type="entry name" value="TRANSCRIPTIONAL REGULATOR, GNTR FAMILY"/>
    <property type="match status" value="1"/>
</dbReference>
<dbReference type="InterPro" id="IPR036390">
    <property type="entry name" value="WH_DNA-bd_sf"/>
</dbReference>
<evidence type="ECO:0000313" key="6">
    <source>
        <dbReference type="Proteomes" id="UP000290649"/>
    </source>
</evidence>
<dbReference type="AlphaFoldDB" id="A0A4Q0VMU4"/>
<dbReference type="GO" id="GO:0003700">
    <property type="term" value="F:DNA-binding transcription factor activity"/>
    <property type="evidence" value="ECO:0007669"/>
    <property type="project" value="InterPro"/>
</dbReference>
<dbReference type="InterPro" id="IPR036388">
    <property type="entry name" value="WH-like_DNA-bd_sf"/>
</dbReference>
<dbReference type="PROSITE" id="PS50949">
    <property type="entry name" value="HTH_GNTR"/>
    <property type="match status" value="1"/>
</dbReference>
<feature type="domain" description="HTH gntR-type" evidence="4">
    <location>
        <begin position="3"/>
        <end position="71"/>
    </location>
</feature>
<proteinExistence type="predicted"/>
<dbReference type="Proteomes" id="UP000290649">
    <property type="component" value="Unassembled WGS sequence"/>
</dbReference>
<dbReference type="CDD" id="cd07377">
    <property type="entry name" value="WHTH_GntR"/>
    <property type="match status" value="1"/>
</dbReference>
<keyword evidence="3" id="KW-0804">Transcription</keyword>
<dbReference type="Pfam" id="PF07840">
    <property type="entry name" value="FadR_C"/>
    <property type="match status" value="1"/>
</dbReference>
<dbReference type="Pfam" id="PF00392">
    <property type="entry name" value="GntR"/>
    <property type="match status" value="1"/>
</dbReference>
<reference evidence="5 6" key="1">
    <citation type="journal article" date="2019" name="Int. J. Syst. Evol. Microbiol.">
        <title>Anaerobacillus alkaliphilus sp. nov., a novel alkaliphilic and moderately halophilic bacterium.</title>
        <authorList>
            <person name="Borsodi A.K."/>
            <person name="Aszalos J.M."/>
            <person name="Bihari P."/>
            <person name="Nagy I."/>
            <person name="Schumann P."/>
            <person name="Sproer C."/>
            <person name="Kovacs A.L."/>
            <person name="Boka K."/>
            <person name="Dobosy P."/>
            <person name="Ovari M."/>
            <person name="Szili-Kovacs T."/>
            <person name="Toth E."/>
        </authorList>
    </citation>
    <scope>NUCLEOTIDE SEQUENCE [LARGE SCALE GENOMIC DNA]</scope>
    <source>
        <strain evidence="5 6">B16-10</strain>
    </source>
</reference>
<organism evidence="5 6">
    <name type="scientific">Anaerobacillus alkaliphilus</name>
    <dbReference type="NCBI Taxonomy" id="1548597"/>
    <lineage>
        <taxon>Bacteria</taxon>
        <taxon>Bacillati</taxon>
        <taxon>Bacillota</taxon>
        <taxon>Bacilli</taxon>
        <taxon>Bacillales</taxon>
        <taxon>Bacillaceae</taxon>
        <taxon>Anaerobacillus</taxon>
    </lineage>
</organism>
<evidence type="ECO:0000256" key="2">
    <source>
        <dbReference type="ARBA" id="ARBA00023125"/>
    </source>
</evidence>
<dbReference type="GO" id="GO:0019217">
    <property type="term" value="P:regulation of fatty acid metabolic process"/>
    <property type="evidence" value="ECO:0007669"/>
    <property type="project" value="InterPro"/>
</dbReference>
<dbReference type="PANTHER" id="PTHR43537:SF52">
    <property type="entry name" value="FATTY ACID METABOLISM REGULATOR PROTEIN"/>
    <property type="match status" value="1"/>
</dbReference>
<accession>A0A4Q0VMU4</accession>
<dbReference type="SMART" id="SM00345">
    <property type="entry name" value="HTH_GNTR"/>
    <property type="match status" value="1"/>
</dbReference>
<name>A0A4Q0VMU4_9BACI</name>
<dbReference type="InterPro" id="IPR008920">
    <property type="entry name" value="TF_FadR/GntR_C"/>
</dbReference>
<dbReference type="GO" id="GO:0000062">
    <property type="term" value="F:fatty-acyl-CoA binding"/>
    <property type="evidence" value="ECO:0007669"/>
    <property type="project" value="InterPro"/>
</dbReference>
<dbReference type="OrthoDB" id="9799482at2"/>
<dbReference type="SUPFAM" id="SSF48008">
    <property type="entry name" value="GntR ligand-binding domain-like"/>
    <property type="match status" value="1"/>
</dbReference>
<dbReference type="EMBL" id="QOUX01000047">
    <property type="protein sequence ID" value="RXI96628.1"/>
    <property type="molecule type" value="Genomic_DNA"/>
</dbReference>
<evidence type="ECO:0000256" key="1">
    <source>
        <dbReference type="ARBA" id="ARBA00023015"/>
    </source>
</evidence>